<gene>
    <name evidence="2" type="ORF">FPZ44_01935</name>
</gene>
<dbReference type="Proteomes" id="UP000318102">
    <property type="component" value="Unassembled WGS sequence"/>
</dbReference>
<dbReference type="Pfam" id="PF07791">
    <property type="entry name" value="Imm11"/>
    <property type="match status" value="1"/>
</dbReference>
<accession>A0A559IWA8</accession>
<dbReference type="RefSeq" id="WP_144986888.1">
    <property type="nucleotide sequence ID" value="NZ_VNJK01000001.1"/>
</dbReference>
<dbReference type="OrthoDB" id="2875619at2"/>
<dbReference type="InterPro" id="IPR012433">
    <property type="entry name" value="Imm11"/>
</dbReference>
<reference evidence="2 3" key="1">
    <citation type="submission" date="2019-07" db="EMBL/GenBank/DDBJ databases">
        <authorList>
            <person name="Kim J."/>
        </authorList>
    </citation>
    <scope>NUCLEOTIDE SEQUENCE [LARGE SCALE GENOMIC DNA]</scope>
    <source>
        <strain evidence="2 3">N4</strain>
    </source>
</reference>
<protein>
    <recommendedName>
        <fullName evidence="1">Immunity MXAN-0049 protein domain-containing protein</fullName>
    </recommendedName>
</protein>
<sequence length="286" mass="33342">MMKVWLLDSDPHYGRMEFVEWDDREKVYDWVEEGKVLSEDWTPLAVKFDENGEPSDFLANINGALIVSSKTKEVLSQIPGLPIEFLPLQSDDSCYIMNVLTVLDCIDYDNSKKYQDTERVDQYSLSLYEEIVSEHDIFRMKAREGEQILGYSYVSDRLKKLIEDKLVGWQLVEIWDSEFSWQQQEAQHEAMCKAVNDSLIVTFDFGKASKYVEKNKGALAYSGKWALRVDENNDTLLGRLLLDGTYEWSNPIYYPPIILYLTWGIKEKKEKKISFVSMLKNLISFK</sequence>
<organism evidence="2 3">
    <name type="scientific">Paenibacillus agilis</name>
    <dbReference type="NCBI Taxonomy" id="3020863"/>
    <lineage>
        <taxon>Bacteria</taxon>
        <taxon>Bacillati</taxon>
        <taxon>Bacillota</taxon>
        <taxon>Bacilli</taxon>
        <taxon>Bacillales</taxon>
        <taxon>Paenibacillaceae</taxon>
        <taxon>Paenibacillus</taxon>
    </lineage>
</organism>
<evidence type="ECO:0000313" key="3">
    <source>
        <dbReference type="Proteomes" id="UP000318102"/>
    </source>
</evidence>
<dbReference type="EMBL" id="VNJK01000001">
    <property type="protein sequence ID" value="TVX91925.1"/>
    <property type="molecule type" value="Genomic_DNA"/>
</dbReference>
<feature type="domain" description="Immunity MXAN-0049 protein" evidence="1">
    <location>
        <begin position="50"/>
        <end position="170"/>
    </location>
</feature>
<name>A0A559IWA8_9BACL</name>
<evidence type="ECO:0000259" key="1">
    <source>
        <dbReference type="Pfam" id="PF07791"/>
    </source>
</evidence>
<keyword evidence="3" id="KW-1185">Reference proteome</keyword>
<evidence type="ECO:0000313" key="2">
    <source>
        <dbReference type="EMBL" id="TVX91925.1"/>
    </source>
</evidence>
<proteinExistence type="predicted"/>
<dbReference type="AlphaFoldDB" id="A0A559IWA8"/>
<comment type="caution">
    <text evidence="2">The sequence shown here is derived from an EMBL/GenBank/DDBJ whole genome shotgun (WGS) entry which is preliminary data.</text>
</comment>